<dbReference type="RefSeq" id="YP_009480791.1">
    <property type="nucleotide sequence ID" value="NC_037665.1"/>
</dbReference>
<gene>
    <name evidence="1" type="ORF">pmac_cds_107</name>
</gene>
<sequence>MGTTHSLVSSPCWDDDDNDEVNDETIAIEKVDVSAASRVEYKHNQKVVYETITCLPVGCAFSIGLVHRTTGAPDVCGIDVQCKGNDQYSMITSGPTSCGWPVWSARLLARAVSVLSLSHIVCLVPGMRMTDGDFAPLPIEAKIVQLRDRMWVPTLVRTLAEGPATRVWTGDAIAQMRLLASSVARTVTARASCVPFEQSSLGAVACANLTRDAVRHLCESQHIVCIKGHAMKACLDHVADLERNLQWMASWLDGLERTHAISTHLLGHGPD</sequence>
<organism evidence="1">
    <name type="scientific">Pandoravirus macleodensis</name>
    <dbReference type="NCBI Taxonomy" id="2107707"/>
    <lineage>
        <taxon>Viruses</taxon>
        <taxon>Pandoravirus</taxon>
    </lineage>
</organism>
<protein>
    <submittedName>
        <fullName evidence="1">Uncharacterized protein</fullName>
    </submittedName>
</protein>
<accession>A0A2U7UEL9</accession>
<dbReference type="Proteomes" id="UP000249758">
    <property type="component" value="Segment"/>
</dbReference>
<dbReference type="KEGG" id="vg:36841250"/>
<proteinExistence type="predicted"/>
<name>A0A2U7UEL9_9VIRU</name>
<reference evidence="1" key="1">
    <citation type="journal article" date="2018" name="Nat. Commun.">
        <title>Diversity and evolution of the emerging Pandoraviridae family.</title>
        <authorList>
            <person name="Legendre M."/>
            <person name="Fabre E."/>
            <person name="Poirot O."/>
            <person name="Jeudy S."/>
            <person name="Lartigue A."/>
            <person name="Alempic J.M."/>
            <person name="Beucher L."/>
            <person name="Philippe N."/>
            <person name="Bertaux L."/>
            <person name="Christo-Foroux E."/>
            <person name="Labadie K."/>
            <person name="Coute Y."/>
            <person name="Abergel C."/>
            <person name="Claverie J.M."/>
        </authorList>
    </citation>
    <scope>NUCLEOTIDE SEQUENCE [LARGE SCALE GENOMIC DNA]</scope>
    <source>
        <strain evidence="1">Macleodensis</strain>
    </source>
</reference>
<dbReference type="GeneID" id="36841250"/>
<evidence type="ECO:0000313" key="1">
    <source>
        <dbReference type="EMBL" id="AVK76795.1"/>
    </source>
</evidence>
<dbReference type="EMBL" id="MG011691">
    <property type="protein sequence ID" value="AVK76795.1"/>
    <property type="molecule type" value="Genomic_DNA"/>
</dbReference>